<protein>
    <submittedName>
        <fullName evidence="3">MarR family transcriptional regulator</fullName>
    </submittedName>
</protein>
<evidence type="ECO:0000259" key="2">
    <source>
        <dbReference type="PROSITE" id="PS50995"/>
    </source>
</evidence>
<proteinExistence type="predicted"/>
<reference evidence="3" key="1">
    <citation type="submission" date="2021-10" db="EMBL/GenBank/DDBJ databases">
        <title>Streptomonospora sp. nov., isolated from mangrove soil.</title>
        <authorList>
            <person name="Chen X."/>
            <person name="Ge X."/>
            <person name="Liu W."/>
        </authorList>
    </citation>
    <scope>NUCLEOTIDE SEQUENCE</scope>
    <source>
        <strain evidence="3">S1-112</strain>
    </source>
</reference>
<dbReference type="AlphaFoldDB" id="A0A9X3NS16"/>
<feature type="domain" description="HTH marR-type" evidence="2">
    <location>
        <begin position="12"/>
        <end position="141"/>
    </location>
</feature>
<dbReference type="InterPro" id="IPR036390">
    <property type="entry name" value="WH_DNA-bd_sf"/>
</dbReference>
<dbReference type="GO" id="GO:0003700">
    <property type="term" value="F:DNA-binding transcription factor activity"/>
    <property type="evidence" value="ECO:0007669"/>
    <property type="project" value="InterPro"/>
</dbReference>
<dbReference type="InterPro" id="IPR036388">
    <property type="entry name" value="WH-like_DNA-bd_sf"/>
</dbReference>
<dbReference type="PROSITE" id="PS50995">
    <property type="entry name" value="HTH_MARR_2"/>
    <property type="match status" value="1"/>
</dbReference>
<evidence type="ECO:0000313" key="4">
    <source>
        <dbReference type="Proteomes" id="UP001140076"/>
    </source>
</evidence>
<dbReference type="InterPro" id="IPR000835">
    <property type="entry name" value="HTH_MarR-typ"/>
</dbReference>
<dbReference type="Gene3D" id="1.10.10.10">
    <property type="entry name" value="Winged helix-like DNA-binding domain superfamily/Winged helix DNA-binding domain"/>
    <property type="match status" value="1"/>
</dbReference>
<feature type="region of interest" description="Disordered" evidence="1">
    <location>
        <begin position="149"/>
        <end position="196"/>
    </location>
</feature>
<dbReference type="EMBL" id="JAJAQC010000054">
    <property type="protein sequence ID" value="MDA0567318.1"/>
    <property type="molecule type" value="Genomic_DNA"/>
</dbReference>
<dbReference type="SMART" id="SM00347">
    <property type="entry name" value="HTH_MARR"/>
    <property type="match status" value="1"/>
</dbReference>
<dbReference type="InterPro" id="IPR039422">
    <property type="entry name" value="MarR/SlyA-like"/>
</dbReference>
<dbReference type="PANTHER" id="PTHR33164">
    <property type="entry name" value="TRANSCRIPTIONAL REGULATOR, MARR FAMILY"/>
    <property type="match status" value="1"/>
</dbReference>
<dbReference type="Pfam" id="PF12802">
    <property type="entry name" value="MarR_2"/>
    <property type="match status" value="1"/>
</dbReference>
<keyword evidence="4" id="KW-1185">Reference proteome</keyword>
<name>A0A9X3NS16_9ACTN</name>
<organism evidence="3 4">
    <name type="scientific">Streptomonospora mangrovi</name>
    <dbReference type="NCBI Taxonomy" id="2883123"/>
    <lineage>
        <taxon>Bacteria</taxon>
        <taxon>Bacillati</taxon>
        <taxon>Actinomycetota</taxon>
        <taxon>Actinomycetes</taxon>
        <taxon>Streptosporangiales</taxon>
        <taxon>Nocardiopsidaceae</taxon>
        <taxon>Streptomonospora</taxon>
    </lineage>
</organism>
<comment type="caution">
    <text evidence="3">The sequence shown here is derived from an EMBL/GenBank/DDBJ whole genome shotgun (WGS) entry which is preliminary data.</text>
</comment>
<evidence type="ECO:0000256" key="1">
    <source>
        <dbReference type="SAM" id="MobiDB-lite"/>
    </source>
</evidence>
<dbReference type="SUPFAM" id="SSF46785">
    <property type="entry name" value="Winged helix' DNA-binding domain"/>
    <property type="match status" value="1"/>
</dbReference>
<gene>
    <name evidence="3" type="ORF">LG943_23790</name>
</gene>
<evidence type="ECO:0000313" key="3">
    <source>
        <dbReference type="EMBL" id="MDA0567318.1"/>
    </source>
</evidence>
<dbReference type="GO" id="GO:0006950">
    <property type="term" value="P:response to stress"/>
    <property type="evidence" value="ECO:0007669"/>
    <property type="project" value="TreeGrafter"/>
</dbReference>
<dbReference type="RefSeq" id="WP_270074567.1">
    <property type="nucleotide sequence ID" value="NZ_JAJAQC010000054.1"/>
</dbReference>
<dbReference type="Proteomes" id="UP001140076">
    <property type="component" value="Unassembled WGS sequence"/>
</dbReference>
<dbReference type="PANTHER" id="PTHR33164:SF106">
    <property type="entry name" value="TRANSCRIPTIONAL REGULATORY PROTEIN"/>
    <property type="match status" value="1"/>
</dbReference>
<sequence length="196" mass="20493">MDDAPSGPDAAGDDLGQRLSTAVVLFHEAVGRRLGLRALDHRALTLIEREGPLAAGSLVELTGLTPGGVTGLLDRLGALGYITRETDPTDRRRVVVAVHPRARAALADAFGGLGRAMAGLMAGYDDAELAAITEYVTGTIDILHAETRRLSAEKPTGEEPAGEESVEEDPTEDELAEEDPAQEDSVEEEVGRGGAG</sequence>
<accession>A0A9X3NS16</accession>
<feature type="compositionally biased region" description="Acidic residues" evidence="1">
    <location>
        <begin position="160"/>
        <end position="188"/>
    </location>
</feature>